<evidence type="ECO:0000313" key="1">
    <source>
        <dbReference type="EMBL" id="GAG84837.1"/>
    </source>
</evidence>
<name>X1BUK6_9ZZZZ</name>
<dbReference type="AlphaFoldDB" id="X1BUK6"/>
<dbReference type="EMBL" id="BART01012745">
    <property type="protein sequence ID" value="GAG84837.1"/>
    <property type="molecule type" value="Genomic_DNA"/>
</dbReference>
<comment type="caution">
    <text evidence="1">The sequence shown here is derived from an EMBL/GenBank/DDBJ whole genome shotgun (WGS) entry which is preliminary data.</text>
</comment>
<protein>
    <submittedName>
        <fullName evidence="1">Uncharacterized protein</fullName>
    </submittedName>
</protein>
<feature type="non-terminal residue" evidence="1">
    <location>
        <position position="1"/>
    </location>
</feature>
<proteinExistence type="predicted"/>
<feature type="non-terminal residue" evidence="1">
    <location>
        <position position="264"/>
    </location>
</feature>
<sequence>LVRIKRALPAASAMFIKVFSFSSIPSMQLDSRPAIDFSLTVCRGKCGKRFKYVPNTKMICPECNGNLTLWHLKIVGDEIEEISGFNSPEELVGVIYRYLYGKGTGYLLNILHQDVDFSKLNVRFLNMSTSSHKTGFVLTRLSSKALNRIMYSTFQLFPFKTRFKSHVSSVDKNIKRFNFQSIILKRLKVVNFTFCLFPKRLINYILNAFFFPMLRAIFINCSHCKFRWGDLASIFLASNMTHLDIIRIMQTNNIEHLHPNWVDV</sequence>
<reference evidence="1" key="1">
    <citation type="journal article" date="2014" name="Front. Microbiol.">
        <title>High frequency of phylogenetically diverse reductive dehalogenase-homologous genes in deep subseafloor sedimentary metagenomes.</title>
        <authorList>
            <person name="Kawai M."/>
            <person name="Futagami T."/>
            <person name="Toyoda A."/>
            <person name="Takaki Y."/>
            <person name="Nishi S."/>
            <person name="Hori S."/>
            <person name="Arai W."/>
            <person name="Tsubouchi T."/>
            <person name="Morono Y."/>
            <person name="Uchiyama I."/>
            <person name="Ito T."/>
            <person name="Fujiyama A."/>
            <person name="Inagaki F."/>
            <person name="Takami H."/>
        </authorList>
    </citation>
    <scope>NUCLEOTIDE SEQUENCE</scope>
    <source>
        <strain evidence="1">Expedition CK06-06</strain>
    </source>
</reference>
<accession>X1BUK6</accession>
<gene>
    <name evidence="1" type="ORF">S01H4_26433</name>
</gene>
<organism evidence="1">
    <name type="scientific">marine sediment metagenome</name>
    <dbReference type="NCBI Taxonomy" id="412755"/>
    <lineage>
        <taxon>unclassified sequences</taxon>
        <taxon>metagenomes</taxon>
        <taxon>ecological metagenomes</taxon>
    </lineage>
</organism>